<reference evidence="2" key="1">
    <citation type="journal article" date="2023" name="Science">
        <title>Genome structures resolve the early diversification of teleost fishes.</title>
        <authorList>
            <person name="Parey E."/>
            <person name="Louis A."/>
            <person name="Montfort J."/>
            <person name="Bouchez O."/>
            <person name="Roques C."/>
            <person name="Iampietro C."/>
            <person name="Lluch J."/>
            <person name="Castinel A."/>
            <person name="Donnadieu C."/>
            <person name="Desvignes T."/>
            <person name="Floi Bucao C."/>
            <person name="Jouanno E."/>
            <person name="Wen M."/>
            <person name="Mejri S."/>
            <person name="Dirks R."/>
            <person name="Jansen H."/>
            <person name="Henkel C."/>
            <person name="Chen W.J."/>
            <person name="Zahm M."/>
            <person name="Cabau C."/>
            <person name="Klopp C."/>
            <person name="Thompson A.W."/>
            <person name="Robinson-Rechavi M."/>
            <person name="Braasch I."/>
            <person name="Lecointre G."/>
            <person name="Bobe J."/>
            <person name="Postlethwait J.H."/>
            <person name="Berthelot C."/>
            <person name="Roest Crollius H."/>
            <person name="Guiguen Y."/>
        </authorList>
    </citation>
    <scope>NUCLEOTIDE SEQUENCE</scope>
    <source>
        <strain evidence="2">NC1722</strain>
    </source>
</reference>
<feature type="compositionally biased region" description="Basic and acidic residues" evidence="1">
    <location>
        <begin position="20"/>
        <end position="49"/>
    </location>
</feature>
<dbReference type="Proteomes" id="UP001221898">
    <property type="component" value="Unassembled WGS sequence"/>
</dbReference>
<sequence>MLDKDKGEEWLDEGEEDEYQDKGEELDKDKEEELDKDKGEEWLDEDKPGGKYCRSPRVRSPLRQAPGGGGGSPWQRCGGRWIWECDGGAAGLLSVLELDPRAGYGVGRLQAA</sequence>
<feature type="compositionally biased region" description="Acidic residues" evidence="1">
    <location>
        <begin position="10"/>
        <end position="19"/>
    </location>
</feature>
<protein>
    <submittedName>
        <fullName evidence="2">Uncharacterized protein</fullName>
    </submittedName>
</protein>
<accession>A0AAD7WAN6</accession>
<name>A0AAD7WAN6_9TELE</name>
<evidence type="ECO:0000256" key="1">
    <source>
        <dbReference type="SAM" id="MobiDB-lite"/>
    </source>
</evidence>
<dbReference type="AlphaFoldDB" id="A0AAD7WAN6"/>
<organism evidence="2 3">
    <name type="scientific">Aldrovandia affinis</name>
    <dbReference type="NCBI Taxonomy" id="143900"/>
    <lineage>
        <taxon>Eukaryota</taxon>
        <taxon>Metazoa</taxon>
        <taxon>Chordata</taxon>
        <taxon>Craniata</taxon>
        <taxon>Vertebrata</taxon>
        <taxon>Euteleostomi</taxon>
        <taxon>Actinopterygii</taxon>
        <taxon>Neopterygii</taxon>
        <taxon>Teleostei</taxon>
        <taxon>Notacanthiformes</taxon>
        <taxon>Halosauridae</taxon>
        <taxon>Aldrovandia</taxon>
    </lineage>
</organism>
<gene>
    <name evidence="2" type="ORF">AAFF_G00114040</name>
</gene>
<feature type="region of interest" description="Disordered" evidence="1">
    <location>
        <begin position="1"/>
        <end position="73"/>
    </location>
</feature>
<comment type="caution">
    <text evidence="2">The sequence shown here is derived from an EMBL/GenBank/DDBJ whole genome shotgun (WGS) entry which is preliminary data.</text>
</comment>
<proteinExistence type="predicted"/>
<dbReference type="EMBL" id="JAINUG010000178">
    <property type="protein sequence ID" value="KAJ8389698.1"/>
    <property type="molecule type" value="Genomic_DNA"/>
</dbReference>
<keyword evidence="3" id="KW-1185">Reference proteome</keyword>
<evidence type="ECO:0000313" key="3">
    <source>
        <dbReference type="Proteomes" id="UP001221898"/>
    </source>
</evidence>
<evidence type="ECO:0000313" key="2">
    <source>
        <dbReference type="EMBL" id="KAJ8389698.1"/>
    </source>
</evidence>